<dbReference type="Proteomes" id="UP000070433">
    <property type="component" value="Chromosome"/>
</dbReference>
<evidence type="ECO:0000313" key="3">
    <source>
        <dbReference type="Proteomes" id="UP000070433"/>
    </source>
</evidence>
<dbReference type="OrthoDB" id="9812539at2"/>
<gene>
    <name evidence="2" type="ORF">UC35_02715</name>
</gene>
<dbReference type="AlphaFoldDB" id="A0A127JPY6"/>
<dbReference type="Pfam" id="PF11158">
    <property type="entry name" value="DUF2938"/>
    <property type="match status" value="1"/>
</dbReference>
<dbReference type="InterPro" id="IPR021329">
    <property type="entry name" value="DUF2938"/>
</dbReference>
<evidence type="ECO:0000256" key="1">
    <source>
        <dbReference type="SAM" id="Phobius"/>
    </source>
</evidence>
<keyword evidence="3" id="KW-1185">Reference proteome</keyword>
<proteinExistence type="predicted"/>
<dbReference type="RefSeq" id="WP_061495942.1">
    <property type="nucleotide sequence ID" value="NZ_CP010951.1"/>
</dbReference>
<feature type="transmembrane region" description="Helical" evidence="1">
    <location>
        <begin position="70"/>
        <end position="90"/>
    </location>
</feature>
<dbReference type="PATRIC" id="fig|94132.3.peg.544"/>
<reference evidence="2 3" key="1">
    <citation type="journal article" date="2014" name="Int. J. Syst. Evol. Microbiol.">
        <title>Ramlibacter solisilvae sp. nov., isolated from forest soil, and emended description of the genus Ramlibacter.</title>
        <authorList>
            <person name="Lee H.J."/>
            <person name="Lee S.H."/>
            <person name="Lee S.S."/>
            <person name="Lee J.S."/>
            <person name="Kim Y."/>
            <person name="Kim S.C."/>
            <person name="Jeon C.O."/>
        </authorList>
    </citation>
    <scope>NUCLEOTIDE SEQUENCE [LARGE SCALE GENOMIC DNA]</scope>
    <source>
        <strain evidence="2 3">5-10</strain>
    </source>
</reference>
<protein>
    <submittedName>
        <fullName evidence="2">Membrane protein</fullName>
    </submittedName>
</protein>
<name>A0A127JPY6_9BURK</name>
<dbReference type="EMBL" id="CP010951">
    <property type="protein sequence ID" value="AMO21985.1"/>
    <property type="molecule type" value="Genomic_DNA"/>
</dbReference>
<keyword evidence="1" id="KW-0812">Transmembrane</keyword>
<keyword evidence="1" id="KW-0472">Membrane</keyword>
<accession>A0A127JPY6</accession>
<feature type="transmembrane region" description="Helical" evidence="1">
    <location>
        <begin position="102"/>
        <end position="123"/>
    </location>
</feature>
<keyword evidence="1" id="KW-1133">Transmembrane helix</keyword>
<feature type="transmembrane region" description="Helical" evidence="1">
    <location>
        <begin position="143"/>
        <end position="163"/>
    </location>
</feature>
<sequence length="165" mass="17441">MNLDPEDIARVCAIGVGATATMDLWLLLLHRLGVPTLNFAMIGRWAGHWRRGVFAHEAIAKAAPVKGELALGWLFHYATGVAFAALLVAIEGSEWARGPSLLPALSVGVATVAVPWLVMQPAMGAGIASAKTPSPARNRARSLANHAVFGLGLYLTALLVAWISR</sequence>
<evidence type="ECO:0000313" key="2">
    <source>
        <dbReference type="EMBL" id="AMO21985.1"/>
    </source>
</evidence>
<organism evidence="2 3">
    <name type="scientific">Ramlibacter tataouinensis</name>
    <dbReference type="NCBI Taxonomy" id="94132"/>
    <lineage>
        <taxon>Bacteria</taxon>
        <taxon>Pseudomonadati</taxon>
        <taxon>Pseudomonadota</taxon>
        <taxon>Betaproteobacteria</taxon>
        <taxon>Burkholderiales</taxon>
        <taxon>Comamonadaceae</taxon>
        <taxon>Ramlibacter</taxon>
    </lineage>
</organism>